<evidence type="ECO:0000259" key="3">
    <source>
        <dbReference type="PROSITE" id="PS50175"/>
    </source>
</evidence>
<evidence type="ECO:0000256" key="1">
    <source>
        <dbReference type="ARBA" id="ARBA00022801"/>
    </source>
</evidence>
<dbReference type="InterPro" id="IPR050951">
    <property type="entry name" value="Retrovirus_Pol_polyprotein"/>
</dbReference>
<dbReference type="SUPFAM" id="SSF56672">
    <property type="entry name" value="DNA/RNA polymerases"/>
    <property type="match status" value="1"/>
</dbReference>
<dbReference type="PANTHER" id="PTHR37984">
    <property type="entry name" value="PROTEIN CBG26694"/>
    <property type="match status" value="1"/>
</dbReference>
<dbReference type="InterPro" id="IPR001995">
    <property type="entry name" value="Peptidase_A2_cat"/>
</dbReference>
<reference evidence="4" key="1">
    <citation type="journal article" date="2016" name="Sci. Rep.">
        <title>Molecular characterization of firefly nuptial gifts: a multi-omics approach sheds light on postcopulatory sexual selection.</title>
        <authorList>
            <person name="Al-Wathiqui N."/>
            <person name="Fallon T.R."/>
            <person name="South A."/>
            <person name="Weng J.K."/>
            <person name="Lewis S.M."/>
        </authorList>
    </citation>
    <scope>NUCLEOTIDE SEQUENCE</scope>
</reference>
<proteinExistence type="predicted"/>
<accession>A0A1Y1LVE4</accession>
<dbReference type="EMBL" id="GEZM01046046">
    <property type="protein sequence ID" value="JAV77561.1"/>
    <property type="molecule type" value="Transcribed_RNA"/>
</dbReference>
<sequence>MISLVGTIEQYNPKTGNFEEYKERMEQYFLCNDVPDDRKVPLFLTLIGGQTYSILKDLSAPTSPANLSYKEMVDKLSQHFSPVRITIAERYKFHSANQNEAESVGEFIVRIRNLASTCSFGTFWDDACRDKLVCGLRRKDIQKKLLSTKSLTFEMACTDALAMELAEQQAKSMDHGFVNKFNQKSRDTTRNKYQSSGSSSGSSSQSRIKHQSQPSQSQATSKSCFRCGRFHNPVNCPAVNWECYACKRKGHTSTVCRNKTYGAKAIEENSTEEVQSEEELLSGDLYPLAHVQELHKVECPCITTLLVEGKSMKFEIDTGACKTIIPVSIFDTKFKDLKLRKAGYRLNVVTGQEVTALGEIQVNVVFKKKMLLLPITVINSEKNFIPLLGRNWLDVLWPEWQRKFCVVNQVKCDKSTLATRGSYETLIKKRFEKVFDGNLLSCINDVCVSLILKVSQPIFRKAYSMPYALKPKVEAKLKAMVSTGILERVEFSNWASPIVVVPKKDGEF</sequence>
<dbReference type="PROSITE" id="PS50175">
    <property type="entry name" value="ASP_PROT_RETROV"/>
    <property type="match status" value="1"/>
</dbReference>
<dbReference type="InterPro" id="IPR043502">
    <property type="entry name" value="DNA/RNA_pol_sf"/>
</dbReference>
<keyword evidence="1" id="KW-0378">Hydrolase</keyword>
<feature type="compositionally biased region" description="Low complexity" evidence="2">
    <location>
        <begin position="194"/>
        <end position="206"/>
    </location>
</feature>
<evidence type="ECO:0000256" key="2">
    <source>
        <dbReference type="SAM" id="MobiDB-lite"/>
    </source>
</evidence>
<feature type="domain" description="Peptidase A2" evidence="3">
    <location>
        <begin position="312"/>
        <end position="392"/>
    </location>
</feature>
<dbReference type="Gene3D" id="2.40.70.10">
    <property type="entry name" value="Acid Proteases"/>
    <property type="match status" value="1"/>
</dbReference>
<dbReference type="Gene3D" id="4.10.60.10">
    <property type="entry name" value="Zinc finger, CCHC-type"/>
    <property type="match status" value="1"/>
</dbReference>
<organism evidence="4">
    <name type="scientific">Photinus pyralis</name>
    <name type="common">Common eastern firefly</name>
    <name type="synonym">Lampyris pyralis</name>
    <dbReference type="NCBI Taxonomy" id="7054"/>
    <lineage>
        <taxon>Eukaryota</taxon>
        <taxon>Metazoa</taxon>
        <taxon>Ecdysozoa</taxon>
        <taxon>Arthropoda</taxon>
        <taxon>Hexapoda</taxon>
        <taxon>Insecta</taxon>
        <taxon>Pterygota</taxon>
        <taxon>Neoptera</taxon>
        <taxon>Endopterygota</taxon>
        <taxon>Coleoptera</taxon>
        <taxon>Polyphaga</taxon>
        <taxon>Elateriformia</taxon>
        <taxon>Elateroidea</taxon>
        <taxon>Lampyridae</taxon>
        <taxon>Lampyrinae</taxon>
        <taxon>Photinus</taxon>
    </lineage>
</organism>
<dbReference type="GO" id="GO:0071897">
    <property type="term" value="P:DNA biosynthetic process"/>
    <property type="evidence" value="ECO:0007669"/>
    <property type="project" value="UniProtKB-ARBA"/>
</dbReference>
<dbReference type="EMBL" id="GEZM01046047">
    <property type="protein sequence ID" value="JAV77560.1"/>
    <property type="molecule type" value="Transcribed_RNA"/>
</dbReference>
<protein>
    <recommendedName>
        <fullName evidence="3">Peptidase A2 domain-containing protein</fullName>
    </recommendedName>
</protein>
<dbReference type="InterPro" id="IPR021109">
    <property type="entry name" value="Peptidase_aspartic_dom_sf"/>
</dbReference>
<evidence type="ECO:0000313" key="4">
    <source>
        <dbReference type="EMBL" id="JAV77559.1"/>
    </source>
</evidence>
<dbReference type="EMBL" id="GEZM01046048">
    <property type="protein sequence ID" value="JAV77559.1"/>
    <property type="molecule type" value="Transcribed_RNA"/>
</dbReference>
<dbReference type="SUPFAM" id="SSF50630">
    <property type="entry name" value="Acid proteases"/>
    <property type="match status" value="1"/>
</dbReference>
<dbReference type="GO" id="GO:0006508">
    <property type="term" value="P:proteolysis"/>
    <property type="evidence" value="ECO:0007669"/>
    <property type="project" value="InterPro"/>
</dbReference>
<name>A0A1Y1LVE4_PHOPY</name>
<dbReference type="EMBL" id="GEZM01046044">
    <property type="protein sequence ID" value="JAV77564.1"/>
    <property type="molecule type" value="Transcribed_RNA"/>
</dbReference>
<dbReference type="Gene3D" id="3.10.10.10">
    <property type="entry name" value="HIV Type 1 Reverse Transcriptase, subunit A, domain 1"/>
    <property type="match status" value="1"/>
</dbReference>
<feature type="region of interest" description="Disordered" evidence="2">
    <location>
        <begin position="184"/>
        <end position="217"/>
    </location>
</feature>
<dbReference type="AlphaFoldDB" id="A0A1Y1LVE4"/>
<dbReference type="PANTHER" id="PTHR37984:SF13">
    <property type="entry name" value="RIBONUCLEASE H"/>
    <property type="match status" value="1"/>
</dbReference>
<dbReference type="GO" id="GO:0004190">
    <property type="term" value="F:aspartic-type endopeptidase activity"/>
    <property type="evidence" value="ECO:0007669"/>
    <property type="project" value="InterPro"/>
</dbReference>